<evidence type="ECO:0000256" key="4">
    <source>
        <dbReference type="ARBA" id="ARBA00022692"/>
    </source>
</evidence>
<evidence type="ECO:0000256" key="5">
    <source>
        <dbReference type="ARBA" id="ARBA00022989"/>
    </source>
</evidence>
<evidence type="ECO:0000259" key="9">
    <source>
        <dbReference type="PROSITE" id="PS51123"/>
    </source>
</evidence>
<feature type="transmembrane region" description="Helical" evidence="8">
    <location>
        <begin position="12"/>
        <end position="34"/>
    </location>
</feature>
<evidence type="ECO:0000256" key="8">
    <source>
        <dbReference type="SAM" id="Phobius"/>
    </source>
</evidence>
<dbReference type="PANTHER" id="PTHR30329">
    <property type="entry name" value="STATOR ELEMENT OF FLAGELLAR MOTOR COMPLEX"/>
    <property type="match status" value="1"/>
</dbReference>
<dbReference type="InterPro" id="IPR025713">
    <property type="entry name" value="MotB-like_N_dom"/>
</dbReference>
<dbReference type="InterPro" id="IPR050330">
    <property type="entry name" value="Bact_OuterMem_StrucFunc"/>
</dbReference>
<dbReference type="InterPro" id="IPR006665">
    <property type="entry name" value="OmpA-like"/>
</dbReference>
<evidence type="ECO:0000256" key="2">
    <source>
        <dbReference type="ARBA" id="ARBA00008914"/>
    </source>
</evidence>
<comment type="similarity">
    <text evidence="2">Belongs to the MotB family.</text>
</comment>
<dbReference type="PANTHER" id="PTHR30329:SF21">
    <property type="entry name" value="LIPOPROTEIN YIAD-RELATED"/>
    <property type="match status" value="1"/>
</dbReference>
<evidence type="ECO:0000256" key="1">
    <source>
        <dbReference type="ARBA" id="ARBA00004162"/>
    </source>
</evidence>
<feature type="domain" description="OmpA-like" evidence="9">
    <location>
        <begin position="83"/>
        <end position="208"/>
    </location>
</feature>
<keyword evidence="6 7" id="KW-0472">Membrane</keyword>
<reference evidence="10 11" key="1">
    <citation type="submission" date="2022-11" db="EMBL/GenBank/DDBJ databases">
        <title>Minimal conservation of predation-associated metabolite biosynthetic gene clusters underscores biosynthetic potential of Myxococcota including descriptions for ten novel species: Archangium lansinium sp. nov., Myxococcus landrumus sp. nov., Nannocystis bai.</title>
        <authorList>
            <person name="Ahearne A."/>
            <person name="Stevens C."/>
            <person name="Phillips K."/>
        </authorList>
    </citation>
    <scope>NUCLEOTIDE SEQUENCE [LARGE SCALE GENOMIC DNA]</scope>
    <source>
        <strain evidence="10 11">MIWBW</strain>
    </source>
</reference>
<dbReference type="RefSeq" id="WP_267539398.1">
    <property type="nucleotide sequence ID" value="NZ_JAPNKA010000001.1"/>
</dbReference>
<evidence type="ECO:0000313" key="11">
    <source>
        <dbReference type="Proteomes" id="UP001207654"/>
    </source>
</evidence>
<proteinExistence type="inferred from homology"/>
<keyword evidence="5 8" id="KW-1133">Transmembrane helix</keyword>
<keyword evidence="3" id="KW-1003">Cell membrane</keyword>
<organism evidence="10 11">
    <name type="scientific">Archangium lansingense</name>
    <dbReference type="NCBI Taxonomy" id="2995310"/>
    <lineage>
        <taxon>Bacteria</taxon>
        <taxon>Pseudomonadati</taxon>
        <taxon>Myxococcota</taxon>
        <taxon>Myxococcia</taxon>
        <taxon>Myxococcales</taxon>
        <taxon>Cystobacterineae</taxon>
        <taxon>Archangiaceae</taxon>
        <taxon>Archangium</taxon>
    </lineage>
</organism>
<dbReference type="Pfam" id="PF13677">
    <property type="entry name" value="MotB_plug"/>
    <property type="match status" value="1"/>
</dbReference>
<protein>
    <submittedName>
        <fullName evidence="10">OmpA family protein</fullName>
    </submittedName>
</protein>
<dbReference type="CDD" id="cd07185">
    <property type="entry name" value="OmpA_C-like"/>
    <property type="match status" value="1"/>
</dbReference>
<evidence type="ECO:0000256" key="3">
    <source>
        <dbReference type="ARBA" id="ARBA00022475"/>
    </source>
</evidence>
<gene>
    <name evidence="10" type="ORF">OV287_40590</name>
</gene>
<evidence type="ECO:0000256" key="7">
    <source>
        <dbReference type="PROSITE-ProRule" id="PRU00473"/>
    </source>
</evidence>
<comment type="caution">
    <text evidence="10">The sequence shown here is derived from an EMBL/GenBank/DDBJ whole genome shotgun (WGS) entry which is preliminary data.</text>
</comment>
<dbReference type="Pfam" id="PF00691">
    <property type="entry name" value="OmpA"/>
    <property type="match status" value="1"/>
</dbReference>
<dbReference type="PROSITE" id="PS51123">
    <property type="entry name" value="OMPA_2"/>
    <property type="match status" value="1"/>
</dbReference>
<dbReference type="Proteomes" id="UP001207654">
    <property type="component" value="Unassembled WGS sequence"/>
</dbReference>
<keyword evidence="4 8" id="KW-0812">Transmembrane</keyword>
<keyword evidence="11" id="KW-1185">Reference proteome</keyword>
<comment type="subcellular location">
    <subcellularLocation>
        <location evidence="1">Cell membrane</location>
        <topology evidence="1">Single-pass membrane protein</topology>
    </subcellularLocation>
</comment>
<dbReference type="Gene3D" id="3.30.1330.60">
    <property type="entry name" value="OmpA-like domain"/>
    <property type="match status" value="1"/>
</dbReference>
<evidence type="ECO:0000256" key="6">
    <source>
        <dbReference type="ARBA" id="ARBA00023136"/>
    </source>
</evidence>
<evidence type="ECO:0000313" key="10">
    <source>
        <dbReference type="EMBL" id="MCY1080762.1"/>
    </source>
</evidence>
<dbReference type="SUPFAM" id="SSF103088">
    <property type="entry name" value="OmpA-like"/>
    <property type="match status" value="1"/>
</dbReference>
<accession>A0ABT4AGF1</accession>
<sequence>MQRRKAGHEESWLLSYADLITNLLLFFVVLLTAANFNKMKMQQIAQSISGKESPASLESIRKELEQQIAAKNLQELVTTTVTEAGLEVSLNSGLVFDSGKAKIRPEFDETVAAMLKELSPYSSQYHFAVEGHTDSTPIVSGGLFASNWELSSARAIVVRQRLEEVGIERSRIRVEGYAETKPLPEQLLKGLSEDERLARHRRVVVRIY</sequence>
<name>A0ABT4AGF1_9BACT</name>
<dbReference type="InterPro" id="IPR036737">
    <property type="entry name" value="OmpA-like_sf"/>
</dbReference>
<dbReference type="EMBL" id="JAPNKA010000001">
    <property type="protein sequence ID" value="MCY1080762.1"/>
    <property type="molecule type" value="Genomic_DNA"/>
</dbReference>